<proteinExistence type="predicted"/>
<sequence>MPHSSKHPPALSIRAFLNCTTRIPLHLHPLRWSPAHLNILRVSDYLSDSAIEETTPTCVPMAAPTTVPHPFIDKFSLGRILHPSPFSKFPPFGDVACLITEAMHSLEKSSQPLPQPPNLSVPSSLAWFYASMGTYIPLTIAGNVVPLKPFIYYSRTRCYTRIPFLAYNDPAHRHATLEALKGIRWPDPYRGPSSQVEDLPVDPYNVAILIAIAQAQAAVLGDTMSMFTTYMIYPSNDCRYVYLLMAQVSARYLEGLLCPSRPLDDELVIRRFPPVQITETGQEFLNLVGVVLAASPEVPQVSQACSLLPSIATVKLGKRRRDIDESRLPKHTRRV</sequence>
<organism evidence="1 2">
    <name type="scientific">Discina gigas</name>
    <dbReference type="NCBI Taxonomy" id="1032678"/>
    <lineage>
        <taxon>Eukaryota</taxon>
        <taxon>Fungi</taxon>
        <taxon>Dikarya</taxon>
        <taxon>Ascomycota</taxon>
        <taxon>Pezizomycotina</taxon>
        <taxon>Pezizomycetes</taxon>
        <taxon>Pezizales</taxon>
        <taxon>Discinaceae</taxon>
        <taxon>Discina</taxon>
    </lineage>
</organism>
<accession>A0ABR3G400</accession>
<gene>
    <name evidence="1" type="ORF">Q9L58_010478</name>
</gene>
<evidence type="ECO:0000313" key="2">
    <source>
        <dbReference type="Proteomes" id="UP001447188"/>
    </source>
</evidence>
<dbReference type="EMBL" id="JBBBZM010000429">
    <property type="protein sequence ID" value="KAL0630673.1"/>
    <property type="molecule type" value="Genomic_DNA"/>
</dbReference>
<protein>
    <submittedName>
        <fullName evidence="1">Uncharacterized protein</fullName>
    </submittedName>
</protein>
<reference evidence="1 2" key="1">
    <citation type="submission" date="2024-02" db="EMBL/GenBank/DDBJ databases">
        <title>Discinaceae phylogenomics.</title>
        <authorList>
            <person name="Dirks A.C."/>
            <person name="James T.Y."/>
        </authorList>
    </citation>
    <scope>NUCLEOTIDE SEQUENCE [LARGE SCALE GENOMIC DNA]</scope>
    <source>
        <strain evidence="1 2">ACD0624</strain>
    </source>
</reference>
<evidence type="ECO:0000313" key="1">
    <source>
        <dbReference type="EMBL" id="KAL0630673.1"/>
    </source>
</evidence>
<keyword evidence="2" id="KW-1185">Reference proteome</keyword>
<name>A0ABR3G400_9PEZI</name>
<dbReference type="Proteomes" id="UP001447188">
    <property type="component" value="Unassembled WGS sequence"/>
</dbReference>
<comment type="caution">
    <text evidence="1">The sequence shown here is derived from an EMBL/GenBank/DDBJ whole genome shotgun (WGS) entry which is preliminary data.</text>
</comment>